<dbReference type="AlphaFoldDB" id="A0A366LUY2"/>
<reference evidence="1 2" key="1">
    <citation type="submission" date="2018-06" db="EMBL/GenBank/DDBJ databases">
        <title>Sphaerisporangium craniellae sp. nov., isolated from a marine sponge in the South China Sea.</title>
        <authorList>
            <person name="Li L."/>
        </authorList>
    </citation>
    <scope>NUCLEOTIDE SEQUENCE [LARGE SCALE GENOMIC DNA]</scope>
    <source>
        <strain evidence="1 2">LHW63015</strain>
    </source>
</reference>
<keyword evidence="2" id="KW-1185">Reference proteome</keyword>
<accession>A0A366LUY2</accession>
<name>A0A366LUY2_9ACTN</name>
<evidence type="ECO:0000313" key="1">
    <source>
        <dbReference type="EMBL" id="RBQ17159.1"/>
    </source>
</evidence>
<sequence>MRGLIAPAIAAVLTAGCAASGADRPFVPGGGEGGPAAGSATASGAAPRTETLAVGSGLKVIVEWPGGITPEHTEMLETFRDAYAGMFRGVVTRGRDEQYMTLMELEAGKTSFEWVKKYLDKKRSVRGTARLFGLKVSSEQDRAAQVDVCVDETQVRYVDARTGDDLPAEPGADGESVYLQSAGVRRGDDGNWRIKLFRYAELTNERAKGCRR</sequence>
<protein>
    <recommendedName>
        <fullName evidence="3">Lipoprotein</fullName>
    </recommendedName>
</protein>
<evidence type="ECO:0000313" key="2">
    <source>
        <dbReference type="Proteomes" id="UP000253303"/>
    </source>
</evidence>
<gene>
    <name evidence="1" type="ORF">DP939_27175</name>
</gene>
<dbReference type="Proteomes" id="UP000253303">
    <property type="component" value="Unassembled WGS sequence"/>
</dbReference>
<comment type="caution">
    <text evidence="1">The sequence shown here is derived from an EMBL/GenBank/DDBJ whole genome shotgun (WGS) entry which is preliminary data.</text>
</comment>
<proteinExistence type="predicted"/>
<dbReference type="PROSITE" id="PS51257">
    <property type="entry name" value="PROKAR_LIPOPROTEIN"/>
    <property type="match status" value="1"/>
</dbReference>
<evidence type="ECO:0008006" key="3">
    <source>
        <dbReference type="Google" id="ProtNLM"/>
    </source>
</evidence>
<dbReference type="RefSeq" id="WP_113983604.1">
    <property type="nucleotide sequence ID" value="NZ_QMEY01000013.1"/>
</dbReference>
<dbReference type="OrthoDB" id="3535961at2"/>
<organism evidence="1 2">
    <name type="scientific">Spongiactinospora rosea</name>
    <dbReference type="NCBI Taxonomy" id="2248750"/>
    <lineage>
        <taxon>Bacteria</taxon>
        <taxon>Bacillati</taxon>
        <taxon>Actinomycetota</taxon>
        <taxon>Actinomycetes</taxon>
        <taxon>Streptosporangiales</taxon>
        <taxon>Streptosporangiaceae</taxon>
        <taxon>Spongiactinospora</taxon>
    </lineage>
</organism>
<dbReference type="EMBL" id="QMEY01000013">
    <property type="protein sequence ID" value="RBQ17159.1"/>
    <property type="molecule type" value="Genomic_DNA"/>
</dbReference>